<keyword evidence="5" id="KW-0997">Cell inner membrane</keyword>
<dbReference type="GO" id="GO:0005886">
    <property type="term" value="C:plasma membrane"/>
    <property type="evidence" value="ECO:0007669"/>
    <property type="project" value="UniProtKB-SubCell"/>
</dbReference>
<keyword evidence="6 9" id="KW-0812">Transmembrane</keyword>
<dbReference type="InterPro" id="IPR013525">
    <property type="entry name" value="ABC2_TM"/>
</dbReference>
<comment type="subcellular location">
    <subcellularLocation>
        <location evidence="1">Cell inner membrane</location>
        <topology evidence="1">Multi-pass membrane protein</topology>
    </subcellularLocation>
    <subcellularLocation>
        <location evidence="9">Cell membrane</location>
        <topology evidence="9">Multi-pass membrane protein</topology>
    </subcellularLocation>
</comment>
<evidence type="ECO:0000256" key="5">
    <source>
        <dbReference type="ARBA" id="ARBA00022519"/>
    </source>
</evidence>
<evidence type="ECO:0000256" key="6">
    <source>
        <dbReference type="ARBA" id="ARBA00022692"/>
    </source>
</evidence>
<organism evidence="11 12">
    <name type="scientific">Streptococcus downei MFe28</name>
    <dbReference type="NCBI Taxonomy" id="764290"/>
    <lineage>
        <taxon>Bacteria</taxon>
        <taxon>Bacillati</taxon>
        <taxon>Bacillota</taxon>
        <taxon>Bacilli</taxon>
        <taxon>Lactobacillales</taxon>
        <taxon>Streptococcaceae</taxon>
        <taxon>Streptococcus</taxon>
    </lineage>
</organism>
<dbReference type="EMBL" id="UHFA01000002">
    <property type="protein sequence ID" value="SUN36045.1"/>
    <property type="molecule type" value="Genomic_DNA"/>
</dbReference>
<feature type="domain" description="ABC transmembrane type-2" evidence="10">
    <location>
        <begin position="29"/>
        <end position="262"/>
    </location>
</feature>
<dbReference type="AlphaFoldDB" id="A0A380JD85"/>
<evidence type="ECO:0000256" key="7">
    <source>
        <dbReference type="ARBA" id="ARBA00022989"/>
    </source>
</evidence>
<comment type="similarity">
    <text evidence="2 9">Belongs to the ABC-2 integral membrane protein family.</text>
</comment>
<keyword evidence="8 9" id="KW-0472">Membrane</keyword>
<protein>
    <recommendedName>
        <fullName evidence="9">Transport permease protein</fullName>
    </recommendedName>
</protein>
<keyword evidence="3 9" id="KW-0813">Transport</keyword>
<accession>A0A380JD85</accession>
<reference evidence="11 12" key="1">
    <citation type="submission" date="2018-06" db="EMBL/GenBank/DDBJ databases">
        <authorList>
            <consortium name="Pathogen Informatics"/>
            <person name="Doyle S."/>
        </authorList>
    </citation>
    <scope>NUCLEOTIDE SEQUENCE [LARGE SCALE GENOMIC DNA]</scope>
    <source>
        <strain evidence="12">NCTC 11391</strain>
    </source>
</reference>
<evidence type="ECO:0000256" key="9">
    <source>
        <dbReference type="RuleBase" id="RU361157"/>
    </source>
</evidence>
<feature type="transmembrane region" description="Helical" evidence="9">
    <location>
        <begin position="175"/>
        <end position="193"/>
    </location>
</feature>
<dbReference type="OrthoDB" id="9794365at2"/>
<evidence type="ECO:0000313" key="12">
    <source>
        <dbReference type="Proteomes" id="UP000254082"/>
    </source>
</evidence>
<dbReference type="PANTHER" id="PTHR30413">
    <property type="entry name" value="INNER MEMBRANE TRANSPORT PERMEASE"/>
    <property type="match status" value="1"/>
</dbReference>
<feature type="transmembrane region" description="Helical" evidence="9">
    <location>
        <begin position="31"/>
        <end position="53"/>
    </location>
</feature>
<keyword evidence="12" id="KW-1185">Reference proteome</keyword>
<keyword evidence="7 9" id="KW-1133">Transmembrane helix</keyword>
<feature type="transmembrane region" description="Helical" evidence="9">
    <location>
        <begin position="103"/>
        <end position="126"/>
    </location>
</feature>
<evidence type="ECO:0000256" key="4">
    <source>
        <dbReference type="ARBA" id="ARBA00022475"/>
    </source>
</evidence>
<keyword evidence="4 9" id="KW-1003">Cell membrane</keyword>
<dbReference type="InterPro" id="IPR047817">
    <property type="entry name" value="ABC2_TM_bact-type"/>
</dbReference>
<dbReference type="GO" id="GO:0140359">
    <property type="term" value="F:ABC-type transporter activity"/>
    <property type="evidence" value="ECO:0007669"/>
    <property type="project" value="InterPro"/>
</dbReference>
<evidence type="ECO:0000256" key="1">
    <source>
        <dbReference type="ARBA" id="ARBA00004429"/>
    </source>
</evidence>
<feature type="transmembrane region" description="Helical" evidence="9">
    <location>
        <begin position="59"/>
        <end position="76"/>
    </location>
</feature>
<gene>
    <name evidence="11" type="ORF">NCTC11391_01088</name>
</gene>
<evidence type="ECO:0000256" key="3">
    <source>
        <dbReference type="ARBA" id="ARBA00022448"/>
    </source>
</evidence>
<feature type="transmembrane region" description="Helical" evidence="9">
    <location>
        <begin position="138"/>
        <end position="163"/>
    </location>
</feature>
<proteinExistence type="inferred from homology"/>
<dbReference type="RefSeq" id="WP_003000361.1">
    <property type="nucleotide sequence ID" value="NZ_UHFA01000002.1"/>
</dbReference>
<dbReference type="Proteomes" id="UP000254082">
    <property type="component" value="Unassembled WGS sequence"/>
</dbReference>
<dbReference type="PROSITE" id="PS51012">
    <property type="entry name" value="ABC_TM2"/>
    <property type="match status" value="1"/>
</dbReference>
<feature type="transmembrane region" description="Helical" evidence="9">
    <location>
        <begin position="238"/>
        <end position="259"/>
    </location>
</feature>
<sequence>MDLLSKKNRILLKELIKTDFKLRYQGSVIGYLWSILKPLMLFMIMYLVFIRFLRLGGDVPHFAVALLLANVIWSFFTEATSMGMISIVTRGDLLRKLNFSKSIIVLSSVCGALINFGINLIVVLIFSLINGVHIGWDAIFAIPLFLELFIMAWGVALLLATLYVKFRDIGQIWEVFLQAGMYATPIIYPLTFITNQGAKGVLAGKIIMLNPLAQMIQDLRYLLIDKANLTIWNLINHWWYYSIPYILPFVIFAIGLTVFNRSSKRFAEIL</sequence>
<name>A0A380JD85_STRDO</name>
<evidence type="ECO:0000259" key="10">
    <source>
        <dbReference type="PROSITE" id="PS51012"/>
    </source>
</evidence>
<evidence type="ECO:0000256" key="2">
    <source>
        <dbReference type="ARBA" id="ARBA00007783"/>
    </source>
</evidence>
<dbReference type="PANTHER" id="PTHR30413:SF8">
    <property type="entry name" value="TRANSPORT PERMEASE PROTEIN"/>
    <property type="match status" value="1"/>
</dbReference>
<dbReference type="GO" id="GO:0015920">
    <property type="term" value="P:lipopolysaccharide transport"/>
    <property type="evidence" value="ECO:0007669"/>
    <property type="project" value="TreeGrafter"/>
</dbReference>
<evidence type="ECO:0000256" key="8">
    <source>
        <dbReference type="ARBA" id="ARBA00023136"/>
    </source>
</evidence>
<evidence type="ECO:0000313" key="11">
    <source>
        <dbReference type="EMBL" id="SUN36045.1"/>
    </source>
</evidence>
<dbReference type="Pfam" id="PF01061">
    <property type="entry name" value="ABC2_membrane"/>
    <property type="match status" value="1"/>
</dbReference>